<dbReference type="InterPro" id="IPR019328">
    <property type="entry name" value="PIGH-H_dom"/>
</dbReference>
<reference evidence="4 5" key="1">
    <citation type="submission" date="2014-04" db="EMBL/GenBank/DDBJ databases">
        <title>Evolutionary Origins and Diversification of the Mycorrhizal Mutualists.</title>
        <authorList>
            <consortium name="DOE Joint Genome Institute"/>
            <consortium name="Mycorrhizal Genomics Consortium"/>
            <person name="Kohler A."/>
            <person name="Kuo A."/>
            <person name="Nagy L.G."/>
            <person name="Floudas D."/>
            <person name="Copeland A."/>
            <person name="Barry K.W."/>
            <person name="Cichocki N."/>
            <person name="Veneault-Fourrey C."/>
            <person name="LaButti K."/>
            <person name="Lindquist E.A."/>
            <person name="Lipzen A."/>
            <person name="Lundell T."/>
            <person name="Morin E."/>
            <person name="Murat C."/>
            <person name="Riley R."/>
            <person name="Ohm R."/>
            <person name="Sun H."/>
            <person name="Tunlid A."/>
            <person name="Henrissat B."/>
            <person name="Grigoriev I.V."/>
            <person name="Hibbett D.S."/>
            <person name="Martin F."/>
        </authorList>
    </citation>
    <scope>NUCLEOTIDE SEQUENCE [LARGE SCALE GENOMIC DNA]</scope>
    <source>
        <strain evidence="4 5">MD-312</strain>
    </source>
</reference>
<protein>
    <recommendedName>
        <fullName evidence="3">Phosphatidylinositol N-acetylglucosaminyltransferase subunit H conserved domain-containing protein</fullName>
    </recommendedName>
</protein>
<dbReference type="PANTHER" id="PTHR15231">
    <property type="entry name" value="PHOSPHATIDYLINOSITOL N-ACETYLGLUCOSAMINYLTRANSFERASE SUBUNIT H"/>
    <property type="match status" value="1"/>
</dbReference>
<keyword evidence="5" id="KW-1185">Reference proteome</keyword>
<comment type="pathway">
    <text evidence="1">Glycolipid biosynthesis; glycosylphosphatidylinositol-anchor biosynthesis.</text>
</comment>
<dbReference type="Proteomes" id="UP000053820">
    <property type="component" value="Unassembled WGS sequence"/>
</dbReference>
<proteinExistence type="inferred from homology"/>
<name>A0A0C9W089_9AGAM</name>
<comment type="similarity">
    <text evidence="2">Belongs to the PIGH family.</text>
</comment>
<dbReference type="HOGENOM" id="CLU_114240_0_0_1"/>
<dbReference type="Pfam" id="PF10181">
    <property type="entry name" value="PIG-H"/>
    <property type="match status" value="1"/>
</dbReference>
<dbReference type="GO" id="GO:0000506">
    <property type="term" value="C:glycosylphosphatidylinositol-N-acetylglucosaminyltransferase (GPI-GnT) complex"/>
    <property type="evidence" value="ECO:0007669"/>
    <property type="project" value="InterPro"/>
</dbReference>
<evidence type="ECO:0000259" key="3">
    <source>
        <dbReference type="Pfam" id="PF10181"/>
    </source>
</evidence>
<evidence type="ECO:0000313" key="4">
    <source>
        <dbReference type="EMBL" id="KIJ59198.1"/>
    </source>
</evidence>
<feature type="domain" description="Phosphatidylinositol N-acetylglucosaminyltransferase subunit H conserved" evidence="3">
    <location>
        <begin position="95"/>
        <end position="166"/>
    </location>
</feature>
<evidence type="ECO:0000256" key="2">
    <source>
        <dbReference type="ARBA" id="ARBA00009610"/>
    </source>
</evidence>
<dbReference type="PANTHER" id="PTHR15231:SF1">
    <property type="entry name" value="PHOSPHATIDYLINOSITOL N-ACETYLGLUCOSAMINYLTRANSFERASE SUBUNIT H"/>
    <property type="match status" value="1"/>
</dbReference>
<dbReference type="GO" id="GO:0006506">
    <property type="term" value="P:GPI anchor biosynthetic process"/>
    <property type="evidence" value="ECO:0007669"/>
    <property type="project" value="UniProtKB-UniPathway"/>
</dbReference>
<dbReference type="UniPathway" id="UPA00196"/>
<gene>
    <name evidence="4" type="ORF">HYDPIDRAFT_101125</name>
</gene>
<accession>A0A0C9W089</accession>
<evidence type="ECO:0000313" key="5">
    <source>
        <dbReference type="Proteomes" id="UP000053820"/>
    </source>
</evidence>
<dbReference type="InterPro" id="IPR044215">
    <property type="entry name" value="PIG-H"/>
</dbReference>
<dbReference type="AlphaFoldDB" id="A0A0C9W089"/>
<dbReference type="EMBL" id="KN839894">
    <property type="protein sequence ID" value="KIJ59198.1"/>
    <property type="molecule type" value="Genomic_DNA"/>
</dbReference>
<dbReference type="OrthoDB" id="6256716at2759"/>
<organism evidence="4 5">
    <name type="scientific">Hydnomerulius pinastri MD-312</name>
    <dbReference type="NCBI Taxonomy" id="994086"/>
    <lineage>
        <taxon>Eukaryota</taxon>
        <taxon>Fungi</taxon>
        <taxon>Dikarya</taxon>
        <taxon>Basidiomycota</taxon>
        <taxon>Agaricomycotina</taxon>
        <taxon>Agaricomycetes</taxon>
        <taxon>Agaricomycetidae</taxon>
        <taxon>Boletales</taxon>
        <taxon>Boletales incertae sedis</taxon>
        <taxon>Leucogyrophana</taxon>
    </lineage>
</organism>
<sequence>MRQTRPLLDLHPEFSVIEWPGFSEYRVENWRLARNGSGKIIRGATTWSWLDPCVPVIFSLAWSKVSSGSLVAYLLIGITLVLFVWSRCNQVLHESVLVFPTLGIQLESHRGHPSLEPLFVSRRFIHASSLEDFVIHEGLRRWDVRYYLAAIKRSSNGGLSIQVAFENILPYFPVLQEVYIGVQNAMFPGPNLQDS</sequence>
<evidence type="ECO:0000256" key="1">
    <source>
        <dbReference type="ARBA" id="ARBA00004687"/>
    </source>
</evidence>